<dbReference type="Pfam" id="PF13302">
    <property type="entry name" value="Acetyltransf_3"/>
    <property type="match status" value="1"/>
</dbReference>
<comment type="caution">
    <text evidence="3">The sequence shown here is derived from an EMBL/GenBank/DDBJ whole genome shotgun (WGS) entry which is preliminary data.</text>
</comment>
<name>A0ABP4B013_9ACTN</name>
<dbReference type="InterPro" id="IPR000182">
    <property type="entry name" value="GNAT_dom"/>
</dbReference>
<evidence type="ECO:0000313" key="4">
    <source>
        <dbReference type="Proteomes" id="UP001500542"/>
    </source>
</evidence>
<reference evidence="4" key="1">
    <citation type="journal article" date="2019" name="Int. J. Syst. Evol. Microbiol.">
        <title>The Global Catalogue of Microorganisms (GCM) 10K type strain sequencing project: providing services to taxonomists for standard genome sequencing and annotation.</title>
        <authorList>
            <consortium name="The Broad Institute Genomics Platform"/>
            <consortium name="The Broad Institute Genome Sequencing Center for Infectious Disease"/>
            <person name="Wu L."/>
            <person name="Ma J."/>
        </authorList>
    </citation>
    <scope>NUCLEOTIDE SEQUENCE [LARGE SCALE GENOMIC DNA]</scope>
    <source>
        <strain evidence="4">JCM 10977</strain>
    </source>
</reference>
<dbReference type="InterPro" id="IPR016181">
    <property type="entry name" value="Acyl_CoA_acyltransferase"/>
</dbReference>
<protein>
    <recommendedName>
        <fullName evidence="2">N-acetyltransferase domain-containing protein</fullName>
    </recommendedName>
</protein>
<dbReference type="Gene3D" id="3.40.630.30">
    <property type="match status" value="1"/>
</dbReference>
<keyword evidence="4" id="KW-1185">Reference proteome</keyword>
<sequence length="79" mass="8198">MSGGRRIRGGRCRWSRPTGSGCGHPAARGLGLVTAAVGRVIEQAFLPVDQGGLGRRRLELVAARGNLASIKVALSNGFT</sequence>
<dbReference type="Proteomes" id="UP001500542">
    <property type="component" value="Unassembled WGS sequence"/>
</dbReference>
<proteinExistence type="predicted"/>
<accession>A0ABP4B013</accession>
<dbReference type="SUPFAM" id="SSF55729">
    <property type="entry name" value="Acyl-CoA N-acyltransferases (Nat)"/>
    <property type="match status" value="1"/>
</dbReference>
<feature type="domain" description="N-acetyltransferase" evidence="2">
    <location>
        <begin position="24"/>
        <end position="79"/>
    </location>
</feature>
<dbReference type="EMBL" id="BAAAHK010000007">
    <property type="protein sequence ID" value="GAA0942322.1"/>
    <property type="molecule type" value="Genomic_DNA"/>
</dbReference>
<gene>
    <name evidence="3" type="ORF">GCM10009554_34700</name>
</gene>
<evidence type="ECO:0000256" key="1">
    <source>
        <dbReference type="SAM" id="MobiDB-lite"/>
    </source>
</evidence>
<evidence type="ECO:0000259" key="2">
    <source>
        <dbReference type="Pfam" id="PF13302"/>
    </source>
</evidence>
<feature type="compositionally biased region" description="Basic residues" evidence="1">
    <location>
        <begin position="1"/>
        <end position="14"/>
    </location>
</feature>
<feature type="region of interest" description="Disordered" evidence="1">
    <location>
        <begin position="1"/>
        <end position="21"/>
    </location>
</feature>
<evidence type="ECO:0000313" key="3">
    <source>
        <dbReference type="EMBL" id="GAA0942322.1"/>
    </source>
</evidence>
<organism evidence="3 4">
    <name type="scientific">Kribbella koreensis</name>
    <dbReference type="NCBI Taxonomy" id="57909"/>
    <lineage>
        <taxon>Bacteria</taxon>
        <taxon>Bacillati</taxon>
        <taxon>Actinomycetota</taxon>
        <taxon>Actinomycetes</taxon>
        <taxon>Propionibacteriales</taxon>
        <taxon>Kribbellaceae</taxon>
        <taxon>Kribbella</taxon>
    </lineage>
</organism>